<gene>
    <name evidence="1" type="ORF">SAMN05216268_15010</name>
</gene>
<protein>
    <submittedName>
        <fullName evidence="1">Uncharacterized protein</fullName>
    </submittedName>
</protein>
<dbReference type="RefSeq" id="WP_143179834.1">
    <property type="nucleotide sequence ID" value="NZ_FRBK01000050.1"/>
</dbReference>
<name>A0A9X8N9Q3_9ACTN</name>
<sequence length="272" mass="30158">MSSEISFVWDGRPNAAERLADEMLRGIGDPVVETAEDQDDQGRSRTIGAVAARRDGSLLGWAEVCEDPEGDRAAHVQGLYGPRMARRIRTGHYDRLPPNDEEFEVFLGLYRHAAQGAGDCGYRTLRFSGMDTGVDGRAATELNADVRREYAREWSAERATWQSPAGLPDVPVRQRPGPGLTLAMPDAEVSLRFDECGTYVNAGEAIHHHTTDPRVLAALLAHLLTRLRSDHPDVTELTIGEFDDEVVRRALPLAGLRIRARFMEYELPLTPT</sequence>
<dbReference type="Proteomes" id="UP000184388">
    <property type="component" value="Unassembled WGS sequence"/>
</dbReference>
<proteinExistence type="predicted"/>
<dbReference type="AlphaFoldDB" id="A0A9X8N9Q3"/>
<dbReference type="EMBL" id="FRBK01000050">
    <property type="protein sequence ID" value="SHN34970.1"/>
    <property type="molecule type" value="Genomic_DNA"/>
</dbReference>
<comment type="caution">
    <text evidence="1">The sequence shown here is derived from an EMBL/GenBank/DDBJ whole genome shotgun (WGS) entry which is preliminary data.</text>
</comment>
<reference evidence="2" key="1">
    <citation type="submission" date="2016-11" db="EMBL/GenBank/DDBJ databases">
        <authorList>
            <person name="Jaros S."/>
            <person name="Januszkiewicz K."/>
            <person name="Wedrychowicz H."/>
        </authorList>
    </citation>
    <scope>NUCLEOTIDE SEQUENCE [LARGE SCALE GENOMIC DNA]</scope>
    <source>
        <strain evidence="2">CGMCC 4.3555</strain>
    </source>
</reference>
<evidence type="ECO:0000313" key="1">
    <source>
        <dbReference type="EMBL" id="SHN34970.1"/>
    </source>
</evidence>
<accession>A0A9X8N9Q3</accession>
<organism evidence="1 2">
    <name type="scientific">Streptomyces yunnanensis</name>
    <dbReference type="NCBI Taxonomy" id="156453"/>
    <lineage>
        <taxon>Bacteria</taxon>
        <taxon>Bacillati</taxon>
        <taxon>Actinomycetota</taxon>
        <taxon>Actinomycetes</taxon>
        <taxon>Kitasatosporales</taxon>
        <taxon>Streptomycetaceae</taxon>
        <taxon>Streptomyces</taxon>
    </lineage>
</organism>
<evidence type="ECO:0000313" key="2">
    <source>
        <dbReference type="Proteomes" id="UP000184388"/>
    </source>
</evidence>